<feature type="region of interest" description="Disordered" evidence="2">
    <location>
        <begin position="119"/>
        <end position="183"/>
    </location>
</feature>
<dbReference type="Gene3D" id="2.60.260.20">
    <property type="entry name" value="Urease metallochaperone UreE, N-terminal domain"/>
    <property type="match status" value="2"/>
</dbReference>
<reference evidence="4 5" key="1">
    <citation type="journal article" date="2018" name="Nat. Genet.">
        <title>The Rosa genome provides new insights in the design of modern roses.</title>
        <authorList>
            <person name="Bendahmane M."/>
        </authorList>
    </citation>
    <scope>NUCLEOTIDE SEQUENCE [LARGE SCALE GENOMIC DNA]</scope>
    <source>
        <strain evidence="5">cv. Old Blush</strain>
    </source>
</reference>
<dbReference type="STRING" id="74649.A0A2P6PXH1"/>
<dbReference type="Proteomes" id="UP000238479">
    <property type="component" value="Chromosome 6"/>
</dbReference>
<dbReference type="OMA" id="KALTGCC"/>
<proteinExistence type="predicted"/>
<evidence type="ECO:0000313" key="5">
    <source>
        <dbReference type="Proteomes" id="UP000238479"/>
    </source>
</evidence>
<dbReference type="InterPro" id="IPR008971">
    <property type="entry name" value="HSP40/DnaJ_pept-bd"/>
</dbReference>
<dbReference type="GO" id="GO:0005829">
    <property type="term" value="C:cytosol"/>
    <property type="evidence" value="ECO:0007669"/>
    <property type="project" value="TreeGrafter"/>
</dbReference>
<dbReference type="Pfam" id="PF01556">
    <property type="entry name" value="DnaJ_C"/>
    <property type="match status" value="1"/>
</dbReference>
<dbReference type="PANTHER" id="PTHR24078">
    <property type="entry name" value="DNAJ HOMOLOG SUBFAMILY C MEMBER"/>
    <property type="match status" value="1"/>
</dbReference>
<feature type="domain" description="Chaperone DnaJ C-terminal" evidence="3">
    <location>
        <begin position="202"/>
        <end position="360"/>
    </location>
</feature>
<evidence type="ECO:0000259" key="3">
    <source>
        <dbReference type="Pfam" id="PF01556"/>
    </source>
</evidence>
<dbReference type="GO" id="GO:0006457">
    <property type="term" value="P:protein folding"/>
    <property type="evidence" value="ECO:0007669"/>
    <property type="project" value="InterPro"/>
</dbReference>
<evidence type="ECO:0000256" key="2">
    <source>
        <dbReference type="SAM" id="MobiDB-lite"/>
    </source>
</evidence>
<dbReference type="PANTHER" id="PTHR24078:SF574">
    <property type="entry name" value="CHAPERONE DNAJ C-TERMINAL DOMAIN-CONTAINING PROTEIN"/>
    <property type="match status" value="1"/>
</dbReference>
<protein>
    <submittedName>
        <fullName evidence="4">Putative chaperone DnaJ</fullName>
    </submittedName>
</protein>
<feature type="compositionally biased region" description="Basic residues" evidence="2">
    <location>
        <begin position="129"/>
        <end position="139"/>
    </location>
</feature>
<dbReference type="SUPFAM" id="SSF49493">
    <property type="entry name" value="HSP40/DnaJ peptide-binding domain"/>
    <property type="match status" value="2"/>
</dbReference>
<dbReference type="FunFam" id="2.60.260.20:FF:000006">
    <property type="entry name" value="DnaJ subfamily B member 13"/>
    <property type="match status" value="1"/>
</dbReference>
<name>A0A2P6PXH1_ROSCH</name>
<accession>A0A2P6PXH1</accession>
<feature type="compositionally biased region" description="Polar residues" evidence="2">
    <location>
        <begin position="119"/>
        <end position="128"/>
    </location>
</feature>
<feature type="compositionally biased region" description="Low complexity" evidence="2">
    <location>
        <begin position="147"/>
        <end position="168"/>
    </location>
</feature>
<dbReference type="Gramene" id="PRQ26586">
    <property type="protein sequence ID" value="PRQ26586"/>
    <property type="gene ID" value="RchiOBHm_Chr6g0296201"/>
</dbReference>
<dbReference type="EMBL" id="PDCK01000044">
    <property type="protein sequence ID" value="PRQ26586.1"/>
    <property type="molecule type" value="Genomic_DNA"/>
</dbReference>
<dbReference type="InterPro" id="IPR051339">
    <property type="entry name" value="DnaJ_subfamily_B"/>
</dbReference>
<keyword evidence="5" id="KW-1185">Reference proteome</keyword>
<dbReference type="GO" id="GO:0051082">
    <property type="term" value="F:unfolded protein binding"/>
    <property type="evidence" value="ECO:0007669"/>
    <property type="project" value="InterPro"/>
</dbReference>
<dbReference type="InterPro" id="IPR002939">
    <property type="entry name" value="DnaJ_C"/>
</dbReference>
<evidence type="ECO:0000256" key="1">
    <source>
        <dbReference type="ARBA" id="ARBA00023186"/>
    </source>
</evidence>
<dbReference type="CDD" id="cd10747">
    <property type="entry name" value="DnaJ_C"/>
    <property type="match status" value="1"/>
</dbReference>
<sequence>MRSGVASGIASIQNLYRAAYRSITRKWHKYKKKPASDEEPKADEVHKVIDNNVPVEGEGKDGLIQDEKSMNGFQYQSFRFNSPGMRGNDSGSARSSSSFFKHSSVDGLFNMSCHNLTRCGTRSASHTPSRSHHKRKTRKSCPTSPETSNSSGRKSSTDSTSTTPLSRSAPLSKSGPLSNCESRRSTTIMFSQSSGMLKPPAIEKQLECTLEELCFGCNKKMKVTRVVVKDTGQMAQEEELVTINVKPGWKKGTKITFEGLGNERPGAYPADIIFVIAEKRHHLFVREGDDLELTVEIPLIQALTGCTISIPLLGGENTTLTIEDIIYPGYEKTIPDQGMPISKVEGKRGNLKVTFLVEFPTSLTHEQRSDVHTILEEC</sequence>
<dbReference type="FunFam" id="2.60.260.20:FF:000015">
    <property type="entry name" value="Heat shock protein 40"/>
    <property type="match status" value="1"/>
</dbReference>
<dbReference type="AlphaFoldDB" id="A0A2P6PXH1"/>
<dbReference type="GO" id="GO:0051087">
    <property type="term" value="F:protein-folding chaperone binding"/>
    <property type="evidence" value="ECO:0007669"/>
    <property type="project" value="TreeGrafter"/>
</dbReference>
<evidence type="ECO:0000313" key="4">
    <source>
        <dbReference type="EMBL" id="PRQ26586.1"/>
    </source>
</evidence>
<comment type="caution">
    <text evidence="4">The sequence shown here is derived from an EMBL/GenBank/DDBJ whole genome shotgun (WGS) entry which is preliminary data.</text>
</comment>
<gene>
    <name evidence="4" type="ORF">RchiOBHm_Chr6g0296201</name>
</gene>
<feature type="compositionally biased region" description="Polar residues" evidence="2">
    <location>
        <begin position="169"/>
        <end position="183"/>
    </location>
</feature>
<keyword evidence="1" id="KW-0143">Chaperone</keyword>
<organism evidence="4 5">
    <name type="scientific">Rosa chinensis</name>
    <name type="common">China rose</name>
    <dbReference type="NCBI Taxonomy" id="74649"/>
    <lineage>
        <taxon>Eukaryota</taxon>
        <taxon>Viridiplantae</taxon>
        <taxon>Streptophyta</taxon>
        <taxon>Embryophyta</taxon>
        <taxon>Tracheophyta</taxon>
        <taxon>Spermatophyta</taxon>
        <taxon>Magnoliopsida</taxon>
        <taxon>eudicotyledons</taxon>
        <taxon>Gunneridae</taxon>
        <taxon>Pentapetalae</taxon>
        <taxon>rosids</taxon>
        <taxon>fabids</taxon>
        <taxon>Rosales</taxon>
        <taxon>Rosaceae</taxon>
        <taxon>Rosoideae</taxon>
        <taxon>Rosoideae incertae sedis</taxon>
        <taxon>Rosa</taxon>
    </lineage>
</organism>